<dbReference type="AlphaFoldDB" id="A0A9W8WZB2"/>
<dbReference type="PANTHER" id="PTHR42749:SF8">
    <property type="entry name" value="HSP70 FAMILY PROTEIN (AFU_ORTHOLOGUE AFUA_3G13740)"/>
    <property type="match status" value="1"/>
</dbReference>
<proteinExistence type="predicted"/>
<dbReference type="PANTHER" id="PTHR42749">
    <property type="entry name" value="CELL SHAPE-DETERMINING PROTEIN MREB"/>
    <property type="match status" value="1"/>
</dbReference>
<dbReference type="Gene3D" id="3.30.420.40">
    <property type="match status" value="1"/>
</dbReference>
<dbReference type="SUPFAM" id="SSF53067">
    <property type="entry name" value="Actin-like ATPase domain"/>
    <property type="match status" value="1"/>
</dbReference>
<dbReference type="EMBL" id="JAPEUV010000055">
    <property type="protein sequence ID" value="KAJ4335922.1"/>
    <property type="molecule type" value="Genomic_DNA"/>
</dbReference>
<organism evidence="2 3">
    <name type="scientific">Didymella glomerata</name>
    <dbReference type="NCBI Taxonomy" id="749621"/>
    <lineage>
        <taxon>Eukaryota</taxon>
        <taxon>Fungi</taxon>
        <taxon>Dikarya</taxon>
        <taxon>Ascomycota</taxon>
        <taxon>Pezizomycotina</taxon>
        <taxon>Dothideomycetes</taxon>
        <taxon>Pleosporomycetidae</taxon>
        <taxon>Pleosporales</taxon>
        <taxon>Pleosporineae</taxon>
        <taxon>Didymellaceae</taxon>
        <taxon>Didymella</taxon>
    </lineage>
</organism>
<reference evidence="2" key="1">
    <citation type="submission" date="2022-10" db="EMBL/GenBank/DDBJ databases">
        <title>Tapping the CABI collections for fungal endophytes: first genome assemblies for Collariella, Neodidymelliopsis, Ascochyta clinopodiicola, Didymella pomorum, Didymosphaeria variabile, Neocosmospora piperis and Neocucurbitaria cava.</title>
        <authorList>
            <person name="Hill R."/>
        </authorList>
    </citation>
    <scope>NUCLEOTIDE SEQUENCE</scope>
    <source>
        <strain evidence="2">IMI 360193</strain>
    </source>
</reference>
<evidence type="ECO:0000256" key="1">
    <source>
        <dbReference type="SAM" id="MobiDB-lite"/>
    </source>
</evidence>
<accession>A0A9W8WZB2</accession>
<dbReference type="InterPro" id="IPR043129">
    <property type="entry name" value="ATPase_NBD"/>
</dbReference>
<gene>
    <name evidence="2" type="ORF">N0V87_005778</name>
</gene>
<dbReference type="Proteomes" id="UP001140562">
    <property type="component" value="Unassembled WGS sequence"/>
</dbReference>
<keyword evidence="3" id="KW-1185">Reference proteome</keyword>
<dbReference type="CDD" id="cd10170">
    <property type="entry name" value="ASKHA_NBD_HSP70"/>
    <property type="match status" value="1"/>
</dbReference>
<evidence type="ECO:0000313" key="2">
    <source>
        <dbReference type="EMBL" id="KAJ4335922.1"/>
    </source>
</evidence>
<feature type="compositionally biased region" description="Basic and acidic residues" evidence="1">
    <location>
        <begin position="156"/>
        <end position="176"/>
    </location>
</feature>
<dbReference type="OrthoDB" id="2963168at2759"/>
<sequence length="467" mass="52626">MYGHIDAGPELLYEDMQEDSDVEMTTETNNVETDSSDEMYNDPVSNIETERLVIAIDFGTTFSSVAYAQLPIGMAPEDVDLARHVHCIGKFKGYEVPAKGLLEPPQAVPSVLWYDDGQTESWRNILSNSNVHNTQCSDDDDGQDHTSSDDDDSEDQGSHSHFDDRNAIRRPIVERSKVPPAAFGSQRWGFDVQRHLSHLNLPREDAQPLTKFKLNLVLGEETDEVRAELRPILTSLKRKGLIDQDADIYRHFLSHLLRHTKEQLQQSNQLHQHTILQFVLCVPAKWPGNACQVMQTALEEAVSDIGLSRNASNDVCNLFLISEPEAAAECILAEASSEIYSGETVVVLDAGGGTIDAVTYRCVNSKPVRLEAEVVPPDSKWCGASFINERYEKKLLQKLERETYLWNDDVNRKSLKSVVQKLTTAFENWEKKLADVAERDGEDFSVTVEGLRQKINKDFFANNLEMR</sequence>
<name>A0A9W8WZB2_9PLEO</name>
<evidence type="ECO:0000313" key="3">
    <source>
        <dbReference type="Proteomes" id="UP001140562"/>
    </source>
</evidence>
<protein>
    <submittedName>
        <fullName evidence="2">Uncharacterized protein</fullName>
    </submittedName>
</protein>
<feature type="region of interest" description="Disordered" evidence="1">
    <location>
        <begin position="133"/>
        <end position="176"/>
    </location>
</feature>
<comment type="caution">
    <text evidence="2">The sequence shown here is derived from an EMBL/GenBank/DDBJ whole genome shotgun (WGS) entry which is preliminary data.</text>
</comment>